<gene>
    <name evidence="8" type="ORF">CHS0354_035909</name>
</gene>
<proteinExistence type="predicted"/>
<reference evidence="8" key="1">
    <citation type="journal article" date="2021" name="Genome Biol. Evol.">
        <title>A High-Quality Reference Genome for a Parasitic Bivalve with Doubly Uniparental Inheritance (Bivalvia: Unionida).</title>
        <authorList>
            <person name="Smith C.H."/>
        </authorList>
    </citation>
    <scope>NUCLEOTIDE SEQUENCE</scope>
    <source>
        <strain evidence="8">CHS0354</strain>
    </source>
</reference>
<evidence type="ECO:0000256" key="1">
    <source>
        <dbReference type="ARBA" id="ARBA00004167"/>
    </source>
</evidence>
<sequence length="439" mass="48858">MKMFIWIWMSIASLDTFTTAKPHETSAKTSSTILTSTASLSTTRAPTSTSSDQQSSTALTSASLNGTRTTTTETGTSANISSTIVASTASLSTSLVTNKQTSTVLISTSLNGDDGQSKSLLIILVVVATVLVISAILVAVNILYRRRCKESTGDDVSKDEPPKELINHDFTCNGQSPLNYESVETLNYDQINDEYIATYSIPARKEKDDSPNAKDKKNHGVNCSINEYNRIEFEKKCSVKTPNYDSVSAMEVKTLDDTYSHISSQSNPASTPTTDEYSHGQFVRKEPQSNNYTKKTTITKEPRVTDYYSHVDLNSDRTKRRQSNIVEEDSYNRIDLDKIASKSRNGEAVRVRTIPISEKCPQTFKEDLQSLDVESEEWPIDNKNYGVSSKDPPQRDIKTVSLPDKYIEFEIGDIYDTPVCKDQQYTVFVKGNNEHISIK</sequence>
<evidence type="ECO:0000256" key="6">
    <source>
        <dbReference type="SAM" id="Phobius"/>
    </source>
</evidence>
<evidence type="ECO:0000313" key="8">
    <source>
        <dbReference type="EMBL" id="KAK3591098.1"/>
    </source>
</evidence>
<keyword evidence="7" id="KW-0732">Signal</keyword>
<feature type="signal peptide" evidence="7">
    <location>
        <begin position="1"/>
        <end position="20"/>
    </location>
</feature>
<evidence type="ECO:0000313" key="9">
    <source>
        <dbReference type="Proteomes" id="UP001195483"/>
    </source>
</evidence>
<organism evidence="8 9">
    <name type="scientific">Potamilus streckersoni</name>
    <dbReference type="NCBI Taxonomy" id="2493646"/>
    <lineage>
        <taxon>Eukaryota</taxon>
        <taxon>Metazoa</taxon>
        <taxon>Spiralia</taxon>
        <taxon>Lophotrochozoa</taxon>
        <taxon>Mollusca</taxon>
        <taxon>Bivalvia</taxon>
        <taxon>Autobranchia</taxon>
        <taxon>Heteroconchia</taxon>
        <taxon>Palaeoheterodonta</taxon>
        <taxon>Unionida</taxon>
        <taxon>Unionoidea</taxon>
        <taxon>Unionidae</taxon>
        <taxon>Ambleminae</taxon>
        <taxon>Lampsilini</taxon>
        <taxon>Potamilus</taxon>
    </lineage>
</organism>
<dbReference type="AlphaFoldDB" id="A0AAE0SGL8"/>
<comment type="subcellular location">
    <subcellularLocation>
        <location evidence="1">Membrane</location>
        <topology evidence="1">Single-pass membrane protein</topology>
    </subcellularLocation>
</comment>
<dbReference type="InterPro" id="IPR051694">
    <property type="entry name" value="Immunoregulatory_rcpt-like"/>
</dbReference>
<comment type="caution">
    <text evidence="8">The sequence shown here is derived from an EMBL/GenBank/DDBJ whole genome shotgun (WGS) entry which is preliminary data.</text>
</comment>
<reference evidence="8" key="3">
    <citation type="submission" date="2023-05" db="EMBL/GenBank/DDBJ databases">
        <authorList>
            <person name="Smith C.H."/>
        </authorList>
    </citation>
    <scope>NUCLEOTIDE SEQUENCE</scope>
    <source>
        <strain evidence="8">CHS0354</strain>
        <tissue evidence="8">Mantle</tissue>
    </source>
</reference>
<evidence type="ECO:0000256" key="4">
    <source>
        <dbReference type="ARBA" id="ARBA00023136"/>
    </source>
</evidence>
<dbReference type="GO" id="GO:0071944">
    <property type="term" value="C:cell periphery"/>
    <property type="evidence" value="ECO:0007669"/>
    <property type="project" value="UniProtKB-ARBA"/>
</dbReference>
<reference evidence="8" key="2">
    <citation type="journal article" date="2021" name="Genome Biol. Evol.">
        <title>Developing a high-quality reference genome for a parasitic bivalve with doubly uniparental inheritance (Bivalvia: Unionida).</title>
        <authorList>
            <person name="Smith C.H."/>
        </authorList>
    </citation>
    <scope>NUCLEOTIDE SEQUENCE</scope>
    <source>
        <strain evidence="8">CHS0354</strain>
        <tissue evidence="8">Mantle</tissue>
    </source>
</reference>
<evidence type="ECO:0000256" key="2">
    <source>
        <dbReference type="ARBA" id="ARBA00022692"/>
    </source>
</evidence>
<protein>
    <submittedName>
        <fullName evidence="8">Uncharacterized protein</fullName>
    </submittedName>
</protein>
<keyword evidence="9" id="KW-1185">Reference proteome</keyword>
<dbReference type="GO" id="GO:0016020">
    <property type="term" value="C:membrane"/>
    <property type="evidence" value="ECO:0007669"/>
    <property type="project" value="UniProtKB-SubCell"/>
</dbReference>
<keyword evidence="4 6" id="KW-0472">Membrane</keyword>
<accession>A0AAE0SGL8</accession>
<keyword evidence="2 6" id="KW-0812">Transmembrane</keyword>
<feature type="region of interest" description="Disordered" evidence="5">
    <location>
        <begin position="39"/>
        <end position="75"/>
    </location>
</feature>
<dbReference type="EMBL" id="JAEAOA010002096">
    <property type="protein sequence ID" value="KAK3591098.1"/>
    <property type="molecule type" value="Genomic_DNA"/>
</dbReference>
<name>A0AAE0SGL8_9BIVA</name>
<feature type="chain" id="PRO_5042166030" evidence="7">
    <location>
        <begin position="21"/>
        <end position="439"/>
    </location>
</feature>
<evidence type="ECO:0000256" key="5">
    <source>
        <dbReference type="SAM" id="MobiDB-lite"/>
    </source>
</evidence>
<evidence type="ECO:0000256" key="7">
    <source>
        <dbReference type="SAM" id="SignalP"/>
    </source>
</evidence>
<dbReference type="Proteomes" id="UP001195483">
    <property type="component" value="Unassembled WGS sequence"/>
</dbReference>
<evidence type="ECO:0000256" key="3">
    <source>
        <dbReference type="ARBA" id="ARBA00022989"/>
    </source>
</evidence>
<dbReference type="PANTHER" id="PTHR15549">
    <property type="entry name" value="PAIRED IMMUNOGLOBULIN-LIKE TYPE 2 RECEPTOR"/>
    <property type="match status" value="1"/>
</dbReference>
<feature type="transmembrane region" description="Helical" evidence="6">
    <location>
        <begin position="120"/>
        <end position="144"/>
    </location>
</feature>
<keyword evidence="3 6" id="KW-1133">Transmembrane helix</keyword>